<dbReference type="EMBL" id="JEMC01003787">
    <property type="protein sequence ID" value="KYF78555.1"/>
    <property type="molecule type" value="Genomic_DNA"/>
</dbReference>
<evidence type="ECO:0000313" key="1">
    <source>
        <dbReference type="EMBL" id="KYF78555.1"/>
    </source>
</evidence>
<protein>
    <submittedName>
        <fullName evidence="1">Uncharacterized protein</fullName>
    </submittedName>
</protein>
<dbReference type="AlphaFoldDB" id="A0A150S5I2"/>
<comment type="caution">
    <text evidence="1">The sequence shown here is derived from an EMBL/GenBank/DDBJ whole genome shotgun (WGS) entry which is preliminary data.</text>
</comment>
<accession>A0A150S5I2</accession>
<organism evidence="1 2">
    <name type="scientific">Sorangium cellulosum</name>
    <name type="common">Polyangium cellulosum</name>
    <dbReference type="NCBI Taxonomy" id="56"/>
    <lineage>
        <taxon>Bacteria</taxon>
        <taxon>Pseudomonadati</taxon>
        <taxon>Myxococcota</taxon>
        <taxon>Polyangia</taxon>
        <taxon>Polyangiales</taxon>
        <taxon>Polyangiaceae</taxon>
        <taxon>Sorangium</taxon>
    </lineage>
</organism>
<name>A0A150S5I2_SORCE</name>
<proteinExistence type="predicted"/>
<sequence>MAKLMVYETFSKSNIDALLDAGIVINLAFDASHSKQEKTVHLELLIDASTEAIERLRSRHNDTYIMLKGALMQGAGTYKLECHTFDQDIVDSSPKSYEIRQNRAIVRHGDIGTIIQDIGWW</sequence>
<dbReference type="Proteomes" id="UP000075515">
    <property type="component" value="Unassembled WGS sequence"/>
</dbReference>
<gene>
    <name evidence="1" type="ORF">BE18_05005</name>
</gene>
<reference evidence="1 2" key="1">
    <citation type="submission" date="2014-02" db="EMBL/GenBank/DDBJ databases">
        <title>The small core and large imbalanced accessory genome model reveals a collaborative survival strategy of Sorangium cellulosum strains in nature.</title>
        <authorList>
            <person name="Han K."/>
            <person name="Peng R."/>
            <person name="Blom J."/>
            <person name="Li Y.-Z."/>
        </authorList>
    </citation>
    <scope>NUCLEOTIDE SEQUENCE [LARGE SCALE GENOMIC DNA]</scope>
    <source>
        <strain evidence="1 2">So0149</strain>
    </source>
</reference>
<evidence type="ECO:0000313" key="2">
    <source>
        <dbReference type="Proteomes" id="UP000075515"/>
    </source>
</evidence>